<keyword evidence="1" id="KW-1133">Transmembrane helix</keyword>
<accession>A0A0P0CU05</accession>
<dbReference type="PATRIC" id="fig|1736674.3.peg.214"/>
<proteinExistence type="predicted"/>
<evidence type="ECO:0000256" key="1">
    <source>
        <dbReference type="SAM" id="Phobius"/>
    </source>
</evidence>
<dbReference type="NCBIfam" id="TIGR04131">
    <property type="entry name" value="Bac_Flav_CTERM"/>
    <property type="match status" value="1"/>
</dbReference>
<gene>
    <name evidence="3" type="ORF">APS56_01005</name>
</gene>
<sequence>MSFLFISPNREERLNILTMKKTTFFKLICSFLYHLFCESDKSLKVLVSHKLLLKHLSTDNSFYQPKRVINKLIFSIIFLIGFISVAQVAAPFTPRLPGGSIKVKGDVVLIGNQIITAKGLSLPYTGSSNNNSYEGVYVNVASGGDPNIFSSSSADLDIDNSCKKILYAGLYWASVYPNEIGDGSSFGGTQRYDDWNEIKFKLPTGGFIDLVADNDPDPSGEEDDIIFDGYDYSNINNSFKDSPIICYKNVTGLLQGLTESNGEYTVANVRATRGKRIGGCSAGWTLVVVYESPTLPSKFITLFDGYAGVKSGAELPIPISGFQTLPSPLPVNANLGVAALEGDIGLSGDSFQFKASTSGSFTRISDALNSSSNFFNSRITRNGVHVLNRNPASTNTLGLDINDVKLPNPGNIVLPNDATDGDLKLTTSGDGYGAFLATFSVEIIEPKITLTKIVEDPYGNDISNAVVNLGDELNYVIGFQNTGNDDAKNLIIRDILPNNIDFDISTDLEALPSGVTIQSYDPINREIIFAVDDNVVKQNDPVKEIRFKVSVVTSCSLLNDACDNIVSNQAYVTYNGTVNSDFAISDDPSYSTNTGCLITPAATNFLADLDDCIFEEEVILCGASTELRAGDGYDSYSWSTSPTGTPVIGDTQSITVTEIGTYYVNNTALAPCQSSQQIFEVKRFGTTVDNPVLPYADEVVTCPNDGKKLPNIFMCGANDTRLIQTGISDTSSMIWEKLNESSCTAVVNQDCANEGDTCAWVPVGSGPDFLVDTSGQYRLTLNYSGGCFNQFYFNVYTNLLVPTVSSHDIVCTTLGEITVGGVPSGYEYSIDGVNYQDENVFSISTPDVYTVYVKQKNVSPNPCIFTVPDVQIRQRNFTVSKIIEQPFCNGDKGNIILAANDARPQYTFTISQGATVVNSTGLIVDGNYVFENLNPGIYTVDVTTEDGCAFTDDIEIIEPDLLTATSALTKPITCTDGEITVYPVGGTAPYFYFVNSSTEFQTEPEIVVTTSGVYDITVVDSNNCTTETSITVNQMDIPDFTVNSIDLLCYGSNAGEIEFNVTDANGYAIEYSIDDGASYSATPIFSNLEAGTYQTIIKYSIDGYECFSTAQEIIITQPDETLTASSGVSELAGCGPSGEGKIRITNPQGGTPFSGPNPYEYSFDNQATWVTTNEATVMPGNYTLYIRDANGCIYSMPNIVLNPEPVAPTITVDDPIFNCDGTAGTTVTITNPGSDSFTYNYFLDGVENPNTSDPKTFLNVPEGSHTITVEYVLSTVPTYSNLLYETFGYGEDTSSPGINPTYYCFERQVAATQCKNSISINDGDYSVTANIVSPFGSWMNPVDHTPQTTPPTPKGRYLVVNIGATIPATEILYEKMINDIIPNQPINVEFFAMNLLKSGNQYDPNLTVALVDGSGSEISSFNTGEIPKSQVWENYPKTPMTLDPGSNTSLKFIVRSNVQQTNGNDVAIDDIRVFQLPEVCTTQVEFPFFVNSGNAFTAEITGYSDVTCTGANTGTIVIAAQNFDATNGYQYSIDNGVNWITQTTSPYTITGLSAGTYDVLIRYDDTSTGCEYSFTPTISEPTSLGVDVDVTPATCLTGATITATGTGGTAAYTYELLDDVTLNLVSDFPQNGVLTNVSTGDYVIRVTDSNGCTATSLLSLTNPSPPTATIETTSDLCYDINNGATLEVLASGGQTPYEYRINGGSFGPSNVFDNLTPGNYDITVRDANGCEFDLATQTIAEQLLVSTILTKDLDCTVSPDAVITGTISGGYAPYTYEVSINGAAFASLGSAGTPFTYSTPNDGTYQFKITDAQGCEALSTVTTVNVLTLPEINSVTEVQSILCHGGSDAAILVDINNTVGTPAFTINVYNNTTSTDYGTQTSGLPAGEYIVTLTDDKSCEDTETITITEPDPLVLDYDVDPITCNEITGESLGKITINSVIGGTHDYTYHITGNGIDEAFTGQTGGTQFVEVVDFGLYEIIITDANGCSEIVQDVLVASPPDDLEININTVAVDCLTGGTAEISVGTPLAGSGPYYFAIYTGLGMTYPGVEWQAEDPLNPGQTTFDNLIPGITYTFIVYDSYTGCYYYETADIAVETNSELIVDAVTSNNITCKGSADGNVSFDITSTYATDTNVSYEVLNSLTLAPIVGVSGVGVVPASGTLSVTDLGPLPFGNYIVVVTEGVGADNEGCNAVTETPFNITESAIPLSISTSITKNANCNPDSGVISAIGKDGTAPYTYQLTTSSTAPAATDANWDSTSVFNVGAGTYYIYVKDAYGCIVSGTETVVEDPTPVVAASVNTQCNVAEGDFSIDVTLPTSGITPHSFSINGGAFQVRTTPFTIDNLSSGTHTIEVQDANGCGNLVTVEIEQPLGLTSKINALATCYADDGEISVTAYGGTGNYSYEIISPIVVAAQPSNIFTGLADGTYTIRVNDTSTGCNTEVIVTLIPPTPVTFTTSTTDVTCNGGNDGTITVTLPVTNDNPIYTYEITAPAASAVGPQTSNVFAGLSAGTYTVQVNSGRGCIATEDVVVSEAVAITIDATSVVEYACSAGLNAVNYASISVSTVSGGSGTYTNYEFIKGGTILQFGPQTTYTETDFSGGTYTINVYDDKGCLGTTTETITPFTSLETLSVVVDTDITCTNDEDITVSVTSTGPTPTNLEFVVEDIDASGTLGGIYSATNATGVFTGLPIGNYSIIVTNLDTNCTLQTVHYVNDPNTFDLTIDSVVDVTCFGDNNGSVDVTFVDRTPTPTDNSGPFDYTIEDSLGNPVTSGTILNAGPATINGLTAGIYTITATLTNTPFCTVAKNFTISEPSEALAITETHTEITCVSGNNDGSISVSATGGWPGAYQYQLATASGTVIVPFGDVFNFTGLVEDDYIVSVEDGRGCIATIDVRLVNPPPIVVTLVPDALMLDCFGDTDGRITVNATGGQGSNYTYTLNSLAPTVSSSGPQISNIFDGLPAGTYNVSVTDGYNCSSTSDDIIIEEPNQVKAALVLETSQTCEVESLITLSATGGTGDYEYSETASFASILGTFTTSTTFQVPVGTYQYYVRDTNGCTASVSNQITIDPLADVTVELEVINSFINCAGDMTGAFTATASGGLGNYIYTLQDETGTDILPAPIQSSPGVFADLPAGTYQVQVDSDDCSGVSEQITITEPANALSLVHTVTDVTCSGENNGRLEITASGGTGEIRYAISPQLNQFFETSIFENLSPGIYQAMAQDEYGCFVLIDFEIEEPSPVMVNIVPNSIFPEICQGDENGEFSIDISGGTMPYSVALDDDNGAYLTGGITQTQFDFTGLVGGDHIVYVVDALGCESEWNITFPESVLIESEVDVEFGCINNLSTNTVTVKVDDTTLNLSDLDYSLNGGPYQVSNVFIDVAPGIDHYIDVRHTNGCIKRTELFDIAQYNPLQLVLEDGELNEIVAVATGGTGTYEYAINGEPYVDTNTFLIYASGDYTVTVTDSNGCVASATRYFEFIDVCIPNYFTPNTEGWGPGCTSQYKALTVDVFDRYGRKIATLKVDEKWDGRYNGKELPTGDYWYILKLNDEKYDRDFVGHFTLYR</sequence>
<dbReference type="Gene3D" id="2.60.40.740">
    <property type="match status" value="1"/>
</dbReference>
<evidence type="ECO:0000313" key="4">
    <source>
        <dbReference type="Proteomes" id="UP000057981"/>
    </source>
</evidence>
<dbReference type="Proteomes" id="UP000057981">
    <property type="component" value="Chromosome"/>
</dbReference>
<dbReference type="Pfam" id="PF13573">
    <property type="entry name" value="SprB"/>
    <property type="match status" value="6"/>
</dbReference>
<protein>
    <recommendedName>
        <fullName evidence="2">DUF7619 domain-containing protein</fullName>
    </recommendedName>
</protein>
<dbReference type="EMBL" id="CP012898">
    <property type="protein sequence ID" value="ALJ03813.1"/>
    <property type="molecule type" value="Genomic_DNA"/>
</dbReference>
<keyword evidence="4" id="KW-1185">Reference proteome</keyword>
<dbReference type="InterPro" id="IPR047589">
    <property type="entry name" value="DUF11_rpt"/>
</dbReference>
<dbReference type="NCBIfam" id="TIGR01451">
    <property type="entry name" value="B_ant_repeat"/>
    <property type="match status" value="1"/>
</dbReference>
<dbReference type="InterPro" id="IPR055353">
    <property type="entry name" value="DUF7619"/>
</dbReference>
<keyword evidence="1" id="KW-0812">Transmembrane</keyword>
<name>A0A0P0CU05_9FLAO</name>
<dbReference type="InterPro" id="IPR025667">
    <property type="entry name" value="SprB_repeat"/>
</dbReference>
<dbReference type="Pfam" id="PF13585">
    <property type="entry name" value="CHU_C"/>
    <property type="match status" value="1"/>
</dbReference>
<dbReference type="KEGG" id="ahz:APS56_01005"/>
<dbReference type="STRING" id="1736674.APS56_01005"/>
<evidence type="ECO:0000259" key="2">
    <source>
        <dbReference type="Pfam" id="PF24595"/>
    </source>
</evidence>
<evidence type="ECO:0000313" key="3">
    <source>
        <dbReference type="EMBL" id="ALJ03813.1"/>
    </source>
</evidence>
<reference evidence="3 4" key="1">
    <citation type="submission" date="2015-10" db="EMBL/GenBank/DDBJ databases">
        <authorList>
            <person name="Gilbert D.G."/>
        </authorList>
    </citation>
    <scope>NUCLEOTIDE SEQUENCE [LARGE SCALE GENOMIC DNA]</scope>
    <source>
        <strain evidence="4">HZ-22</strain>
    </source>
</reference>
<feature type="transmembrane region" description="Helical" evidence="1">
    <location>
        <begin position="72"/>
        <end position="92"/>
    </location>
</feature>
<organism evidence="3 4">
    <name type="scientific">Pseudalgibacter alginicilyticus</name>
    <dbReference type="NCBI Taxonomy" id="1736674"/>
    <lineage>
        <taxon>Bacteria</taxon>
        <taxon>Pseudomonadati</taxon>
        <taxon>Bacteroidota</taxon>
        <taxon>Flavobacteriia</taxon>
        <taxon>Flavobacteriales</taxon>
        <taxon>Flavobacteriaceae</taxon>
        <taxon>Pseudalgibacter</taxon>
    </lineage>
</organism>
<keyword evidence="1" id="KW-0472">Membrane</keyword>
<dbReference type="InterPro" id="IPR026341">
    <property type="entry name" value="T9SS_type_B"/>
</dbReference>
<feature type="domain" description="DUF7619" evidence="2">
    <location>
        <begin position="466"/>
        <end position="503"/>
    </location>
</feature>
<dbReference type="Pfam" id="PF24595">
    <property type="entry name" value="DUF7619"/>
    <property type="match status" value="1"/>
</dbReference>